<reference evidence="2" key="1">
    <citation type="submission" date="2022-08" db="EMBL/GenBank/DDBJ databases">
        <authorList>
            <consortium name="DOE Joint Genome Institute"/>
            <person name="Min B."/>
            <person name="Riley R."/>
            <person name="Sierra-Patev S."/>
            <person name="Naranjo-Ortiz M."/>
            <person name="Looney B."/>
            <person name="Konkel Z."/>
            <person name="Slot J.C."/>
            <person name="Sakamoto Y."/>
            <person name="Steenwyk J.L."/>
            <person name="Rokas A."/>
            <person name="Carro J."/>
            <person name="Camarero S."/>
            <person name="Ferreira P."/>
            <person name="Molpeceres G."/>
            <person name="Ruiz-Duenas F.J."/>
            <person name="Serrano A."/>
            <person name="Henrissat B."/>
            <person name="Drula E."/>
            <person name="Hughes K.W."/>
            <person name="Mata J.L."/>
            <person name="Ishikawa N.K."/>
            <person name="Vargas-Isla R."/>
            <person name="Ushijima S."/>
            <person name="Smith C.A."/>
            <person name="Ahrendt S."/>
            <person name="Andreopoulos W."/>
            <person name="He G."/>
            <person name="Labutti K."/>
            <person name="Lipzen A."/>
            <person name="Ng V."/>
            <person name="Sandor L."/>
            <person name="Barry K."/>
            <person name="Martinez A.T."/>
            <person name="Xiao Y."/>
            <person name="Gibbons J.G."/>
            <person name="Terashima K."/>
            <person name="Hibbett D.S."/>
            <person name="Grigoriev I.V."/>
        </authorList>
    </citation>
    <scope>NUCLEOTIDE SEQUENCE</scope>
    <source>
        <strain evidence="2">TFB9207</strain>
    </source>
</reference>
<keyword evidence="3" id="KW-1185">Reference proteome</keyword>
<organism evidence="2 3">
    <name type="scientific">Lentinula raphanica</name>
    <dbReference type="NCBI Taxonomy" id="153919"/>
    <lineage>
        <taxon>Eukaryota</taxon>
        <taxon>Fungi</taxon>
        <taxon>Dikarya</taxon>
        <taxon>Basidiomycota</taxon>
        <taxon>Agaricomycotina</taxon>
        <taxon>Agaricomycetes</taxon>
        <taxon>Agaricomycetidae</taxon>
        <taxon>Agaricales</taxon>
        <taxon>Marasmiineae</taxon>
        <taxon>Omphalotaceae</taxon>
        <taxon>Lentinula</taxon>
    </lineage>
</organism>
<protein>
    <submittedName>
        <fullName evidence="2">Uncharacterized protein</fullName>
    </submittedName>
</protein>
<name>A0AA38NXD4_9AGAR</name>
<sequence length="615" mass="66082">MQSMSVIGNGFIGFLQKINGAETEIIDLKSIYATDLVLSHPFISLPVPLGTFSSDSQYGLAERLRCYLNSFVLRPCTIFILPSHCSLHHSYKMPPSATPRSITNAREVANTPSYSASRVTNHRNREDSSLLPSTESGRVLRLPQSIINAREVANMPLYSASPVTNHRNRDASSLSPSTESGHFLPGIPCSITSAREVANIPLYSASRITNTNHRNRDDSLPRSTESGRVLPGLPRPITNAREIANIPLYSSSHVTNHLIRDNSSLPRSTQSGHVLRLPRSITSAREVANHCNHNNSSLPRSTESGRILLGLIRSIDEAESERTTLVSTLDTRSPSAITTARSSSTEVRSHFSDATRGQVVTSRMPPARGVANTPLVSAFQDAGHPSSDLHDPSTRRSTAAGRCLLELIHSLDNAEHDGARASGNRSTSTITITRTSQFASVITTTGSSGTVFTSRFNDSTHGQVVTSQMSPSHPVTNTGSVTNMPSASHVFDYPSPDNVNHSSLQRSTAAGRLLLELIHSSDDAESEVSTQGGPLGSRTTSAIPTGSRNSSTRSTTNSEVIADTSDRSQIASGAADPSFDTSTTHANDEVSHEKDDEDVLLETVGNANPITDFMC</sequence>
<feature type="region of interest" description="Disordered" evidence="1">
    <location>
        <begin position="160"/>
        <end position="182"/>
    </location>
</feature>
<feature type="region of interest" description="Disordered" evidence="1">
    <location>
        <begin position="114"/>
        <end position="135"/>
    </location>
</feature>
<evidence type="ECO:0000313" key="2">
    <source>
        <dbReference type="EMBL" id="KAJ3832388.1"/>
    </source>
</evidence>
<feature type="region of interest" description="Disordered" evidence="1">
    <location>
        <begin position="336"/>
        <end position="358"/>
    </location>
</feature>
<feature type="compositionally biased region" description="Polar residues" evidence="1">
    <location>
        <begin position="336"/>
        <end position="346"/>
    </location>
</feature>
<dbReference type="AlphaFoldDB" id="A0AA38NXD4"/>
<feature type="region of interest" description="Disordered" evidence="1">
    <location>
        <begin position="522"/>
        <end position="596"/>
    </location>
</feature>
<evidence type="ECO:0000313" key="3">
    <source>
        <dbReference type="Proteomes" id="UP001163846"/>
    </source>
</evidence>
<accession>A0AA38NXD4</accession>
<dbReference type="Proteomes" id="UP001163846">
    <property type="component" value="Unassembled WGS sequence"/>
</dbReference>
<proteinExistence type="predicted"/>
<evidence type="ECO:0000256" key="1">
    <source>
        <dbReference type="SAM" id="MobiDB-lite"/>
    </source>
</evidence>
<feature type="compositionally biased region" description="Polar residues" evidence="1">
    <location>
        <begin position="527"/>
        <end position="546"/>
    </location>
</feature>
<comment type="caution">
    <text evidence="2">The sequence shown here is derived from an EMBL/GenBank/DDBJ whole genome shotgun (WGS) entry which is preliminary data.</text>
</comment>
<feature type="compositionally biased region" description="Polar residues" evidence="1">
    <location>
        <begin position="161"/>
        <end position="180"/>
    </location>
</feature>
<feature type="region of interest" description="Disordered" evidence="1">
    <location>
        <begin position="209"/>
        <end position="235"/>
    </location>
</feature>
<dbReference type="EMBL" id="MU806975">
    <property type="protein sequence ID" value="KAJ3832388.1"/>
    <property type="molecule type" value="Genomic_DNA"/>
</dbReference>
<feature type="compositionally biased region" description="Low complexity" evidence="1">
    <location>
        <begin position="547"/>
        <end position="558"/>
    </location>
</feature>
<gene>
    <name evidence="2" type="ORF">F5878DRAFT_666618</name>
</gene>